<accession>A0AAV5JYS0</accession>
<sequence>MPRRRKRVAEQKTKKGKDLLPCTPAPSPCPDPLCSAPLTLLAAPSTRPCLLQSSAPASAPAYAPAQAAHQLCTFLFAPLHLKSPLPLRPCTSLSPLHQPRALHRPCVTPPAAPLSLQPTEHHVLALLAG</sequence>
<evidence type="ECO:0000313" key="3">
    <source>
        <dbReference type="Proteomes" id="UP001054252"/>
    </source>
</evidence>
<evidence type="ECO:0000313" key="2">
    <source>
        <dbReference type="EMBL" id="GKV15415.1"/>
    </source>
</evidence>
<dbReference type="AlphaFoldDB" id="A0AAV5JYS0"/>
<feature type="compositionally biased region" description="Basic and acidic residues" evidence="1">
    <location>
        <begin position="8"/>
        <end position="18"/>
    </location>
</feature>
<gene>
    <name evidence="2" type="ORF">SLEP1_g26209</name>
</gene>
<dbReference type="EMBL" id="BPVZ01000043">
    <property type="protein sequence ID" value="GKV15415.1"/>
    <property type="molecule type" value="Genomic_DNA"/>
</dbReference>
<feature type="region of interest" description="Disordered" evidence="1">
    <location>
        <begin position="1"/>
        <end position="23"/>
    </location>
</feature>
<protein>
    <submittedName>
        <fullName evidence="2">Uncharacterized protein</fullName>
    </submittedName>
</protein>
<reference evidence="2 3" key="1">
    <citation type="journal article" date="2021" name="Commun. Biol.">
        <title>The genome of Shorea leprosula (Dipterocarpaceae) highlights the ecological relevance of drought in aseasonal tropical rainforests.</title>
        <authorList>
            <person name="Ng K.K.S."/>
            <person name="Kobayashi M.J."/>
            <person name="Fawcett J.A."/>
            <person name="Hatakeyama M."/>
            <person name="Paape T."/>
            <person name="Ng C.H."/>
            <person name="Ang C.C."/>
            <person name="Tnah L.H."/>
            <person name="Lee C.T."/>
            <person name="Nishiyama T."/>
            <person name="Sese J."/>
            <person name="O'Brien M.J."/>
            <person name="Copetti D."/>
            <person name="Mohd Noor M.I."/>
            <person name="Ong R.C."/>
            <person name="Putra M."/>
            <person name="Sireger I.Z."/>
            <person name="Indrioko S."/>
            <person name="Kosugi Y."/>
            <person name="Izuno A."/>
            <person name="Isagi Y."/>
            <person name="Lee S.L."/>
            <person name="Shimizu K.K."/>
        </authorList>
    </citation>
    <scope>NUCLEOTIDE SEQUENCE [LARGE SCALE GENOMIC DNA]</scope>
    <source>
        <strain evidence="2">214</strain>
    </source>
</reference>
<organism evidence="2 3">
    <name type="scientific">Rubroshorea leprosula</name>
    <dbReference type="NCBI Taxonomy" id="152421"/>
    <lineage>
        <taxon>Eukaryota</taxon>
        <taxon>Viridiplantae</taxon>
        <taxon>Streptophyta</taxon>
        <taxon>Embryophyta</taxon>
        <taxon>Tracheophyta</taxon>
        <taxon>Spermatophyta</taxon>
        <taxon>Magnoliopsida</taxon>
        <taxon>eudicotyledons</taxon>
        <taxon>Gunneridae</taxon>
        <taxon>Pentapetalae</taxon>
        <taxon>rosids</taxon>
        <taxon>malvids</taxon>
        <taxon>Malvales</taxon>
        <taxon>Dipterocarpaceae</taxon>
        <taxon>Rubroshorea</taxon>
    </lineage>
</organism>
<evidence type="ECO:0000256" key="1">
    <source>
        <dbReference type="SAM" id="MobiDB-lite"/>
    </source>
</evidence>
<dbReference type="Proteomes" id="UP001054252">
    <property type="component" value="Unassembled WGS sequence"/>
</dbReference>
<comment type="caution">
    <text evidence="2">The sequence shown here is derived from an EMBL/GenBank/DDBJ whole genome shotgun (WGS) entry which is preliminary data.</text>
</comment>
<name>A0AAV5JYS0_9ROSI</name>
<keyword evidence="3" id="KW-1185">Reference proteome</keyword>
<proteinExistence type="predicted"/>